<dbReference type="Proteomes" id="UP000618382">
    <property type="component" value="Unassembled WGS sequence"/>
</dbReference>
<proteinExistence type="predicted"/>
<accession>A0ABQ4D934</accession>
<evidence type="ECO:0008006" key="4">
    <source>
        <dbReference type="Google" id="ProtNLM"/>
    </source>
</evidence>
<dbReference type="EMBL" id="BONN01000003">
    <property type="protein sequence ID" value="GIG32247.1"/>
    <property type="molecule type" value="Genomic_DNA"/>
</dbReference>
<evidence type="ECO:0000313" key="2">
    <source>
        <dbReference type="EMBL" id="GIG32247.1"/>
    </source>
</evidence>
<protein>
    <recommendedName>
        <fullName evidence="4">Right handed beta helix domain-containing protein</fullName>
    </recommendedName>
</protein>
<dbReference type="InterPro" id="IPR012334">
    <property type="entry name" value="Pectin_lyas_fold"/>
</dbReference>
<sequence length="394" mass="39113">MRLLPRRRTGPPRPTPETTMRITTALPGLALVAVAALGAGPAHAAPAGPACGDTLTVDTVLTADLTCADGVGLRLGPGVTLDLDGHVLRGGSLRQTGVVVPAGGDVTITDGVITFWGAAVADHVYDGAPDVAAPGPLGGTVHLDRVVVRDGIYGVRTVAHEDGSATTVDVDRSTFSLVNAPLWIDGGALVLHRSTLRDNSSAVVLRGGRATITRSVLRSNDGAVNVSEGGSAVVRSTAFLGNAAAVETWSGGSADVRRSEIRDSTTAVRLNAGSGSTVVTDVSITGGSRGIQAEGGTLVVERVHLADHTDESVVLFAPPAGQAASARIVGSTFHDGGDGVVSAWGAGLSLGGSTATANAGWGVHAPGAVDLGGNAAGGNGLEPQCVGVVCAAAP</sequence>
<dbReference type="Gene3D" id="2.160.20.10">
    <property type="entry name" value="Single-stranded right-handed beta-helix, Pectin lyase-like"/>
    <property type="match status" value="1"/>
</dbReference>
<comment type="caution">
    <text evidence="2">The sequence shown here is derived from an EMBL/GenBank/DDBJ whole genome shotgun (WGS) entry which is preliminary data.</text>
</comment>
<dbReference type="SUPFAM" id="SSF51126">
    <property type="entry name" value="Pectin lyase-like"/>
    <property type="match status" value="1"/>
</dbReference>
<dbReference type="InterPro" id="IPR011050">
    <property type="entry name" value="Pectin_lyase_fold/virulence"/>
</dbReference>
<keyword evidence="3" id="KW-1185">Reference proteome</keyword>
<organism evidence="2 3">
    <name type="scientific">Cellulomonas oligotrophica</name>
    <dbReference type="NCBI Taxonomy" id="931536"/>
    <lineage>
        <taxon>Bacteria</taxon>
        <taxon>Bacillati</taxon>
        <taxon>Actinomycetota</taxon>
        <taxon>Actinomycetes</taxon>
        <taxon>Micrococcales</taxon>
        <taxon>Cellulomonadaceae</taxon>
        <taxon>Cellulomonas</taxon>
    </lineage>
</organism>
<name>A0ABQ4D934_9CELL</name>
<feature type="chain" id="PRO_5046495159" description="Right handed beta helix domain-containing protein" evidence="1">
    <location>
        <begin position="45"/>
        <end position="394"/>
    </location>
</feature>
<keyword evidence="1" id="KW-0732">Signal</keyword>
<evidence type="ECO:0000313" key="3">
    <source>
        <dbReference type="Proteomes" id="UP000618382"/>
    </source>
</evidence>
<feature type="signal peptide" evidence="1">
    <location>
        <begin position="1"/>
        <end position="44"/>
    </location>
</feature>
<dbReference type="InterPro" id="IPR006626">
    <property type="entry name" value="PbH1"/>
</dbReference>
<gene>
    <name evidence="2" type="ORF">Col01nite_14060</name>
</gene>
<evidence type="ECO:0000256" key="1">
    <source>
        <dbReference type="SAM" id="SignalP"/>
    </source>
</evidence>
<reference evidence="2 3" key="1">
    <citation type="submission" date="2021-01" db="EMBL/GenBank/DDBJ databases">
        <title>Whole genome shotgun sequence of Cellulomonas oligotrophica NBRC 109435.</title>
        <authorList>
            <person name="Komaki H."/>
            <person name="Tamura T."/>
        </authorList>
    </citation>
    <scope>NUCLEOTIDE SEQUENCE [LARGE SCALE GENOMIC DNA]</scope>
    <source>
        <strain evidence="2 3">NBRC 109435</strain>
    </source>
</reference>
<dbReference type="SMART" id="SM00710">
    <property type="entry name" value="PbH1"/>
    <property type="match status" value="6"/>
</dbReference>